<sequence>MLRSILVFKLGCINARLVYNFCFLASGALSPTQTELCITQPVCSTVRSRPRFDSGVSKGASGSSPSVMYRPVPYHLRLRLRLRPSNPPVTPPSPVTAYEPRRPMDAWDVPGCAYGRRGT</sequence>
<comment type="caution">
    <text evidence="1">The sequence shown here is derived from an EMBL/GenBank/DDBJ whole genome shotgun (WGS) entry which is preliminary data.</text>
</comment>
<dbReference type="Proteomes" id="UP000790709">
    <property type="component" value="Unassembled WGS sequence"/>
</dbReference>
<organism evidence="1 2">
    <name type="scientific">Leucogyrophana mollusca</name>
    <dbReference type="NCBI Taxonomy" id="85980"/>
    <lineage>
        <taxon>Eukaryota</taxon>
        <taxon>Fungi</taxon>
        <taxon>Dikarya</taxon>
        <taxon>Basidiomycota</taxon>
        <taxon>Agaricomycotina</taxon>
        <taxon>Agaricomycetes</taxon>
        <taxon>Agaricomycetidae</taxon>
        <taxon>Boletales</taxon>
        <taxon>Boletales incertae sedis</taxon>
        <taxon>Leucogyrophana</taxon>
    </lineage>
</organism>
<protein>
    <submittedName>
        <fullName evidence="1">Uncharacterized protein</fullName>
    </submittedName>
</protein>
<keyword evidence="2" id="KW-1185">Reference proteome</keyword>
<dbReference type="EMBL" id="MU266522">
    <property type="protein sequence ID" value="KAH7921541.1"/>
    <property type="molecule type" value="Genomic_DNA"/>
</dbReference>
<proteinExistence type="predicted"/>
<accession>A0ACB8B8K5</accession>
<name>A0ACB8B8K5_9AGAM</name>
<gene>
    <name evidence="1" type="ORF">BV22DRAFT_725266</name>
</gene>
<evidence type="ECO:0000313" key="1">
    <source>
        <dbReference type="EMBL" id="KAH7921541.1"/>
    </source>
</evidence>
<evidence type="ECO:0000313" key="2">
    <source>
        <dbReference type="Proteomes" id="UP000790709"/>
    </source>
</evidence>
<reference evidence="1" key="1">
    <citation type="journal article" date="2021" name="New Phytol.">
        <title>Evolutionary innovations through gain and loss of genes in the ectomycorrhizal Boletales.</title>
        <authorList>
            <person name="Wu G."/>
            <person name="Miyauchi S."/>
            <person name="Morin E."/>
            <person name="Kuo A."/>
            <person name="Drula E."/>
            <person name="Varga T."/>
            <person name="Kohler A."/>
            <person name="Feng B."/>
            <person name="Cao Y."/>
            <person name="Lipzen A."/>
            <person name="Daum C."/>
            <person name="Hundley H."/>
            <person name="Pangilinan J."/>
            <person name="Johnson J."/>
            <person name="Barry K."/>
            <person name="LaButti K."/>
            <person name="Ng V."/>
            <person name="Ahrendt S."/>
            <person name="Min B."/>
            <person name="Choi I.G."/>
            <person name="Park H."/>
            <person name="Plett J.M."/>
            <person name="Magnuson J."/>
            <person name="Spatafora J.W."/>
            <person name="Nagy L.G."/>
            <person name="Henrissat B."/>
            <person name="Grigoriev I.V."/>
            <person name="Yang Z.L."/>
            <person name="Xu J."/>
            <person name="Martin F.M."/>
        </authorList>
    </citation>
    <scope>NUCLEOTIDE SEQUENCE</scope>
    <source>
        <strain evidence="1">KUC20120723A-06</strain>
    </source>
</reference>